<feature type="chain" id="PRO_5023023623" evidence="1">
    <location>
        <begin position="20"/>
        <end position="228"/>
    </location>
</feature>
<proteinExistence type="predicted"/>
<evidence type="ECO:0000256" key="1">
    <source>
        <dbReference type="SAM" id="SignalP"/>
    </source>
</evidence>
<feature type="signal peptide" evidence="1">
    <location>
        <begin position="1"/>
        <end position="19"/>
    </location>
</feature>
<organism evidence="2 3">
    <name type="scientific">Sphingomonas ginsenosidivorax</name>
    <dbReference type="NCBI Taxonomy" id="862135"/>
    <lineage>
        <taxon>Bacteria</taxon>
        <taxon>Pseudomonadati</taxon>
        <taxon>Pseudomonadota</taxon>
        <taxon>Alphaproteobacteria</taxon>
        <taxon>Sphingomonadales</taxon>
        <taxon>Sphingomonadaceae</taxon>
        <taxon>Sphingomonas</taxon>
    </lineage>
</organism>
<keyword evidence="1" id="KW-0732">Signal</keyword>
<reference evidence="2 3" key="1">
    <citation type="journal article" date="2013" name="Antonie Van Leeuwenhoek">
        <title>Sphingomonas ginsenosidivorax sp. nov., with the ability to transform ginsenosides.</title>
        <authorList>
            <person name="Jin X.F."/>
            <person name="Kim J.K."/>
            <person name="Liu Q.M."/>
            <person name="Kang M.S."/>
            <person name="He D."/>
            <person name="Jin F.X."/>
            <person name="Kim S.C."/>
            <person name="Im W.T."/>
        </authorList>
    </citation>
    <scope>NUCLEOTIDE SEQUENCE [LARGE SCALE GENOMIC DNA]</scope>
    <source>
        <strain evidence="2 3">KHI67</strain>
    </source>
</reference>
<accession>A0A5C6UCQ7</accession>
<evidence type="ECO:0000313" key="3">
    <source>
        <dbReference type="Proteomes" id="UP000321250"/>
    </source>
</evidence>
<dbReference type="Proteomes" id="UP000321250">
    <property type="component" value="Unassembled WGS sequence"/>
</dbReference>
<keyword evidence="3" id="KW-1185">Reference proteome</keyword>
<evidence type="ECO:0000313" key="2">
    <source>
        <dbReference type="EMBL" id="TXC69991.1"/>
    </source>
</evidence>
<sequence>MTPFRFAALALFTATGAQAMPQAAAPIATVDIPASTIVPTETDLARLYQDKAQADPGGAQVWTACAAAATKRSASPTEADDFAVQMAKVLKLIVPDPSRSPCEDAISSALWAAAGGARPAAVARPAPTPIVKPVPAAEAERLRLAEEAAKADAAERARVTDFNRQAAERAKADTDKILADKQAGIRARDDYQAAQAQYQTDKARADAALAAQAEYDRQMRDYRAKYGK</sequence>
<gene>
    <name evidence="2" type="ORF">FSB78_02745</name>
</gene>
<comment type="caution">
    <text evidence="2">The sequence shown here is derived from an EMBL/GenBank/DDBJ whole genome shotgun (WGS) entry which is preliminary data.</text>
</comment>
<dbReference type="RefSeq" id="WP_147079749.1">
    <property type="nucleotide sequence ID" value="NZ_VOQR01000001.1"/>
</dbReference>
<dbReference type="AlphaFoldDB" id="A0A5C6UCQ7"/>
<dbReference type="EMBL" id="VOQR01000001">
    <property type="protein sequence ID" value="TXC69991.1"/>
    <property type="molecule type" value="Genomic_DNA"/>
</dbReference>
<name>A0A5C6UCQ7_9SPHN</name>
<protein>
    <submittedName>
        <fullName evidence="2">Uncharacterized protein</fullName>
    </submittedName>
</protein>